<dbReference type="GO" id="GO:0007169">
    <property type="term" value="P:cell surface receptor protein tyrosine kinase signaling pathway"/>
    <property type="evidence" value="ECO:0007669"/>
    <property type="project" value="TreeGrafter"/>
</dbReference>
<gene>
    <name evidence="2" type="ORF">TTEB3V08_LOCUS11422</name>
</gene>
<dbReference type="InterPro" id="IPR000719">
    <property type="entry name" value="Prot_kinase_dom"/>
</dbReference>
<dbReference type="GO" id="GO:0004714">
    <property type="term" value="F:transmembrane receptor protein tyrosine kinase activity"/>
    <property type="evidence" value="ECO:0007669"/>
    <property type="project" value="TreeGrafter"/>
</dbReference>
<dbReference type="InterPro" id="IPR050122">
    <property type="entry name" value="RTK"/>
</dbReference>
<protein>
    <recommendedName>
        <fullName evidence="1">Protein kinase domain-containing protein</fullName>
    </recommendedName>
</protein>
<dbReference type="SUPFAM" id="SSF56112">
    <property type="entry name" value="Protein kinase-like (PK-like)"/>
    <property type="match status" value="1"/>
</dbReference>
<dbReference type="GO" id="GO:0043235">
    <property type="term" value="C:receptor complex"/>
    <property type="evidence" value="ECO:0007669"/>
    <property type="project" value="TreeGrafter"/>
</dbReference>
<accession>A0A7R9IS78</accession>
<dbReference type="GO" id="GO:0005524">
    <property type="term" value="F:ATP binding"/>
    <property type="evidence" value="ECO:0007669"/>
    <property type="project" value="InterPro"/>
</dbReference>
<evidence type="ECO:0000259" key="1">
    <source>
        <dbReference type="PROSITE" id="PS50011"/>
    </source>
</evidence>
<organism evidence="2">
    <name type="scientific">Timema tahoe</name>
    <dbReference type="NCBI Taxonomy" id="61484"/>
    <lineage>
        <taxon>Eukaryota</taxon>
        <taxon>Metazoa</taxon>
        <taxon>Ecdysozoa</taxon>
        <taxon>Arthropoda</taxon>
        <taxon>Hexapoda</taxon>
        <taxon>Insecta</taxon>
        <taxon>Pterygota</taxon>
        <taxon>Neoptera</taxon>
        <taxon>Polyneoptera</taxon>
        <taxon>Phasmatodea</taxon>
        <taxon>Timematodea</taxon>
        <taxon>Timematoidea</taxon>
        <taxon>Timematidae</taxon>
        <taxon>Timema</taxon>
    </lineage>
</organism>
<dbReference type="GO" id="GO:0005886">
    <property type="term" value="C:plasma membrane"/>
    <property type="evidence" value="ECO:0007669"/>
    <property type="project" value="TreeGrafter"/>
</dbReference>
<dbReference type="PANTHER" id="PTHR24416">
    <property type="entry name" value="TYROSINE-PROTEIN KINASE RECEPTOR"/>
    <property type="match status" value="1"/>
</dbReference>
<dbReference type="Pfam" id="PF07714">
    <property type="entry name" value="PK_Tyr_Ser-Thr"/>
    <property type="match status" value="1"/>
</dbReference>
<dbReference type="InterPro" id="IPR020635">
    <property type="entry name" value="Tyr_kinase_cat_dom"/>
</dbReference>
<dbReference type="InterPro" id="IPR001245">
    <property type="entry name" value="Ser-Thr/Tyr_kinase_cat_dom"/>
</dbReference>
<dbReference type="PROSITE" id="PS50011">
    <property type="entry name" value="PROTEIN_KINASE_DOM"/>
    <property type="match status" value="1"/>
</dbReference>
<sequence>MLGAPPSRENIDQHFSLFGTEGTSVVAVKTLKENANEKERSDLVQELQVMKMLEPHPNVVRLLGCCTEKDPLFVIMEFVPHGKLQSFLRSSRAERFYGNLHGPSNTLTSRDLTTFVYQVARGMEFLSAKGSETEHNDEDNNDITYDDIDLVDLITVDPSEVGFVELESTTNQEATSVLVPPNQTNIHTSSMLSRPAQSPLPSTSAVLNSAESPIHPANDKLRGCIRVRRREVPSPPPDNQTNIDCLQLASHAPTSNHRVTRSLASQYQDKGFSI</sequence>
<dbReference type="Gene3D" id="3.30.200.20">
    <property type="entry name" value="Phosphorylase Kinase, domain 1"/>
    <property type="match status" value="1"/>
</dbReference>
<dbReference type="PANTHER" id="PTHR24416:SF621">
    <property type="entry name" value="TYROSINE KINASE RECEPTOR CAD96CA"/>
    <property type="match status" value="1"/>
</dbReference>
<name>A0A7R9IS78_9NEOP</name>
<dbReference type="SMART" id="SM00219">
    <property type="entry name" value="TyrKc"/>
    <property type="match status" value="1"/>
</dbReference>
<feature type="domain" description="Protein kinase" evidence="1">
    <location>
        <begin position="1"/>
        <end position="274"/>
    </location>
</feature>
<dbReference type="InterPro" id="IPR011009">
    <property type="entry name" value="Kinase-like_dom_sf"/>
</dbReference>
<evidence type="ECO:0000313" key="2">
    <source>
        <dbReference type="EMBL" id="CAD7463540.1"/>
    </source>
</evidence>
<proteinExistence type="predicted"/>
<dbReference type="AlphaFoldDB" id="A0A7R9IS78"/>
<reference evidence="2" key="1">
    <citation type="submission" date="2020-11" db="EMBL/GenBank/DDBJ databases">
        <authorList>
            <person name="Tran Van P."/>
        </authorList>
    </citation>
    <scope>NUCLEOTIDE SEQUENCE</scope>
</reference>
<dbReference type="EMBL" id="OE008330">
    <property type="protein sequence ID" value="CAD7463540.1"/>
    <property type="molecule type" value="Genomic_DNA"/>
</dbReference>